<feature type="domain" description="Glycosyltransferase 2-like" evidence="1">
    <location>
        <begin position="4"/>
        <end position="113"/>
    </location>
</feature>
<dbReference type="InterPro" id="IPR050834">
    <property type="entry name" value="Glycosyltransf_2"/>
</dbReference>
<dbReference type="PANTHER" id="PTHR43685:SF3">
    <property type="entry name" value="SLR2126 PROTEIN"/>
    <property type="match status" value="1"/>
</dbReference>
<reference evidence="2 3" key="1">
    <citation type="submission" date="2020-02" db="EMBL/GenBank/DDBJ databases">
        <title>Out from the shadows clarifying the taxonomy of the family Cryomorphaceae and related taxa by utilizing the GTDB taxonomic framework.</title>
        <authorList>
            <person name="Bowman J.P."/>
        </authorList>
    </citation>
    <scope>NUCLEOTIDE SEQUENCE [LARGE SCALE GENOMIC DNA]</scope>
    <source>
        <strain evidence="2 3">QSSC 1-22</strain>
    </source>
</reference>
<evidence type="ECO:0000313" key="3">
    <source>
        <dbReference type="Proteomes" id="UP000486602"/>
    </source>
</evidence>
<keyword evidence="2" id="KW-0808">Transferase</keyword>
<accession>A0A7K3WMK9</accession>
<evidence type="ECO:0000313" key="2">
    <source>
        <dbReference type="EMBL" id="NEN22241.1"/>
    </source>
</evidence>
<name>A0A7K3WMK9_9FLAO</name>
<evidence type="ECO:0000259" key="1">
    <source>
        <dbReference type="Pfam" id="PF00535"/>
    </source>
</evidence>
<dbReference type="AlphaFoldDB" id="A0A7K3WMK9"/>
<dbReference type="Pfam" id="PF00535">
    <property type="entry name" value="Glycos_transf_2"/>
    <property type="match status" value="1"/>
</dbReference>
<dbReference type="RefSeq" id="WP_163282961.1">
    <property type="nucleotide sequence ID" value="NZ_JAAGVY010000002.1"/>
</dbReference>
<dbReference type="Gene3D" id="3.90.550.10">
    <property type="entry name" value="Spore Coat Polysaccharide Biosynthesis Protein SpsA, Chain A"/>
    <property type="match status" value="1"/>
</dbReference>
<dbReference type="SUPFAM" id="SSF53448">
    <property type="entry name" value="Nucleotide-diphospho-sugar transferases"/>
    <property type="match status" value="1"/>
</dbReference>
<dbReference type="EMBL" id="JAAGVY010000002">
    <property type="protein sequence ID" value="NEN22241.1"/>
    <property type="molecule type" value="Genomic_DNA"/>
</dbReference>
<sequence>MKVCVGITTKNRKVILPKAINSALKQDYKDIEVFVFDDGSTDGTSELKFKYPEVRWERAEESLGLLEARNKMMRSCGADIFISLDDDAWFLKNDEVELAVDYFNQNEYLGGIGFDILERGTARYREVPRAQPLPTNFFMGAGHALRLSIVQKVGYYVPFPVKYGHEEKDLGIRMLDEGYEIWMLPGVHVWHDYTPIERNMTDQNRGFIINDLVYKFRRVPLLYLPPVLGLSIYRTLRNKVRSGFNGRQHVLDFLKLIPSQLKYVNRVKISTYNDYRVLSKSYLEYKFKNRQE</sequence>
<dbReference type="InterPro" id="IPR029044">
    <property type="entry name" value="Nucleotide-diphossugar_trans"/>
</dbReference>
<comment type="caution">
    <text evidence="2">The sequence shown here is derived from an EMBL/GenBank/DDBJ whole genome shotgun (WGS) entry which is preliminary data.</text>
</comment>
<dbReference type="CDD" id="cd00761">
    <property type="entry name" value="Glyco_tranf_GTA_type"/>
    <property type="match status" value="1"/>
</dbReference>
<organism evidence="2 3">
    <name type="scientific">Cryomorpha ignava</name>
    <dbReference type="NCBI Taxonomy" id="101383"/>
    <lineage>
        <taxon>Bacteria</taxon>
        <taxon>Pseudomonadati</taxon>
        <taxon>Bacteroidota</taxon>
        <taxon>Flavobacteriia</taxon>
        <taxon>Flavobacteriales</taxon>
        <taxon>Cryomorphaceae</taxon>
        <taxon>Cryomorpha</taxon>
    </lineage>
</organism>
<dbReference type="GO" id="GO:0016740">
    <property type="term" value="F:transferase activity"/>
    <property type="evidence" value="ECO:0007669"/>
    <property type="project" value="UniProtKB-KW"/>
</dbReference>
<dbReference type="Proteomes" id="UP000486602">
    <property type="component" value="Unassembled WGS sequence"/>
</dbReference>
<keyword evidence="3" id="KW-1185">Reference proteome</keyword>
<dbReference type="PANTHER" id="PTHR43685">
    <property type="entry name" value="GLYCOSYLTRANSFERASE"/>
    <property type="match status" value="1"/>
</dbReference>
<gene>
    <name evidence="2" type="ORF">G3O08_01820</name>
</gene>
<proteinExistence type="predicted"/>
<dbReference type="InterPro" id="IPR001173">
    <property type="entry name" value="Glyco_trans_2-like"/>
</dbReference>
<protein>
    <submittedName>
        <fullName evidence="2">Glycosyltransferase family 2 protein</fullName>
    </submittedName>
</protein>